<proteinExistence type="predicted"/>
<keyword evidence="2" id="KW-1185">Reference proteome</keyword>
<dbReference type="KEGG" id="psti:SOO65_10760"/>
<accession>A0AAX4HIV0</accession>
<dbReference type="Gene3D" id="1.25.40.10">
    <property type="entry name" value="Tetratricopeptide repeat domain"/>
    <property type="match status" value="1"/>
</dbReference>
<evidence type="ECO:0000313" key="2">
    <source>
        <dbReference type="Proteomes" id="UP001324634"/>
    </source>
</evidence>
<dbReference type="SUPFAM" id="SSF48452">
    <property type="entry name" value="TPR-like"/>
    <property type="match status" value="1"/>
</dbReference>
<name>A0AAX4HIV0_9BACT</name>
<dbReference type="EMBL" id="CP139487">
    <property type="protein sequence ID" value="WPU63165.1"/>
    <property type="molecule type" value="Genomic_DNA"/>
</dbReference>
<gene>
    <name evidence="1" type="ORF">SOO65_10760</name>
</gene>
<dbReference type="AlphaFoldDB" id="A0AAX4HIV0"/>
<protein>
    <recommendedName>
        <fullName evidence="3">Tetratricopeptide repeat protein</fullName>
    </recommendedName>
</protein>
<dbReference type="RefSeq" id="WP_321389382.1">
    <property type="nucleotide sequence ID" value="NZ_CP139487.1"/>
</dbReference>
<reference evidence="1 2" key="1">
    <citation type="submission" date="2023-11" db="EMBL/GenBank/DDBJ databases">
        <title>Peredibacter starrii A3.12.</title>
        <authorList>
            <person name="Mitchell R.J."/>
        </authorList>
    </citation>
    <scope>NUCLEOTIDE SEQUENCE [LARGE SCALE GENOMIC DNA]</scope>
    <source>
        <strain evidence="1 2">A3.12</strain>
    </source>
</reference>
<sequence>MKLLILGLLAFGQVRAAEIDLPIRTDGGSVSYSTPDLLSRRGELSPPPSIYDLEELNRVLFSERRLQTEELKKIKYYLINGDIRMARAHLLKLTFTQTKLKPVVHRYLAILHFIDGEFAKSFHYLSQPELQNIPQYSKICTLKVLNEIVLNKTTELENDWNRCRVENAYNLKALNMAWLDTLVQLKIAPVKGVTAVPFKFVRLAAFDRDEAKVMMKLSLYLNQEQLLLDQIPELTVEQLQDPEIRELAGQILFRTGALAKSYKYLEDLKSPNAENIKGNLYVLRNKYELAYAQFKLALEQKQNSQNALERLLPLAWLLGDWEGGSVYAERVMASPQTQINKMTLNAAFLMQKGDYSGANKVLEAIAQRSRRGTDLEVTQLGSFTALMQNQPDNMKKQASLSCSQYDIINCWVLFQLSQWDSFPLTVRRDDKLADKKEWEKLIKEDLNQPLKETVYVNQLDIEEMDDKLIQLIPKSP</sequence>
<dbReference type="Proteomes" id="UP001324634">
    <property type="component" value="Chromosome"/>
</dbReference>
<organism evidence="1 2">
    <name type="scientific">Peredibacter starrii</name>
    <dbReference type="NCBI Taxonomy" id="28202"/>
    <lineage>
        <taxon>Bacteria</taxon>
        <taxon>Pseudomonadati</taxon>
        <taxon>Bdellovibrionota</taxon>
        <taxon>Bacteriovoracia</taxon>
        <taxon>Bacteriovoracales</taxon>
        <taxon>Bacteriovoracaceae</taxon>
        <taxon>Peredibacter</taxon>
    </lineage>
</organism>
<dbReference type="InterPro" id="IPR011990">
    <property type="entry name" value="TPR-like_helical_dom_sf"/>
</dbReference>
<evidence type="ECO:0008006" key="3">
    <source>
        <dbReference type="Google" id="ProtNLM"/>
    </source>
</evidence>
<evidence type="ECO:0000313" key="1">
    <source>
        <dbReference type="EMBL" id="WPU63165.1"/>
    </source>
</evidence>